<feature type="compositionally biased region" description="Polar residues" evidence="1">
    <location>
        <begin position="331"/>
        <end position="340"/>
    </location>
</feature>
<reference evidence="2 3" key="1">
    <citation type="submission" date="2024-07" db="EMBL/GenBank/DDBJ databases">
        <title>Draft sequence of the Neodothiora populina.</title>
        <authorList>
            <person name="Drown D.D."/>
            <person name="Schuette U.S."/>
            <person name="Buechlein A.B."/>
            <person name="Rusch D.R."/>
            <person name="Winton L.W."/>
            <person name="Adams G.A."/>
        </authorList>
    </citation>
    <scope>NUCLEOTIDE SEQUENCE [LARGE SCALE GENOMIC DNA]</scope>
    <source>
        <strain evidence="2 3">CPC 39397</strain>
    </source>
</reference>
<feature type="region of interest" description="Disordered" evidence="1">
    <location>
        <begin position="1"/>
        <end position="68"/>
    </location>
</feature>
<dbReference type="Proteomes" id="UP001562354">
    <property type="component" value="Unassembled WGS sequence"/>
</dbReference>
<keyword evidence="3" id="KW-1185">Reference proteome</keyword>
<feature type="compositionally biased region" description="Low complexity" evidence="1">
    <location>
        <begin position="283"/>
        <end position="298"/>
    </location>
</feature>
<sequence length="354" mass="37534">MDILQHRTPPKRRSISDAATAGTGLAPSPTFNELPPRNAANRLSLSKDDHHVPTASPQTPKRPGFLGRGLSLQMPSRVMPLSLGTVASTNASKGPPAPAPLSPQLDTLTSYASPATSLPRHSRGLDFSRACTNLHHSTLAEQSSPDSSPVITQKAMGIGIPSRKASISSMMLDSPNLGPGSTWPQMSLNDRSTVSSSVGSVNMLASDSDSDSDDADLMDPDDDDPIYATPQAHKMNNHSALTPFAQSTASPGATWSNNFSPAHASLMKNFQRGRFRKERSRKSSSSASGASAMASPRTTSPPPLRSIESAGYFPFNRLASSRRESLALGTDQMNISSGNDSDGEGGLPYQRRRV</sequence>
<gene>
    <name evidence="2" type="ORF">AAFC00_000385</name>
</gene>
<comment type="caution">
    <text evidence="2">The sequence shown here is derived from an EMBL/GenBank/DDBJ whole genome shotgun (WGS) entry which is preliminary data.</text>
</comment>
<feature type="compositionally biased region" description="Polar residues" evidence="1">
    <location>
        <begin position="104"/>
        <end position="116"/>
    </location>
</feature>
<feature type="region of interest" description="Disordered" evidence="1">
    <location>
        <begin position="170"/>
        <end position="230"/>
    </location>
</feature>
<evidence type="ECO:0000313" key="3">
    <source>
        <dbReference type="Proteomes" id="UP001562354"/>
    </source>
</evidence>
<feature type="compositionally biased region" description="Polar residues" evidence="1">
    <location>
        <begin position="182"/>
        <end position="200"/>
    </location>
</feature>
<dbReference type="EMBL" id="JBFMKM010000009">
    <property type="protein sequence ID" value="KAL1303932.1"/>
    <property type="molecule type" value="Genomic_DNA"/>
</dbReference>
<evidence type="ECO:0000313" key="2">
    <source>
        <dbReference type="EMBL" id="KAL1303932.1"/>
    </source>
</evidence>
<proteinExistence type="predicted"/>
<dbReference type="GeneID" id="95974088"/>
<dbReference type="PANTHER" id="PTHR42106:SF1">
    <property type="match status" value="1"/>
</dbReference>
<protein>
    <submittedName>
        <fullName evidence="2">Uncharacterized protein</fullName>
    </submittedName>
</protein>
<name>A0ABR3PCQ2_9PEZI</name>
<feature type="compositionally biased region" description="Acidic residues" evidence="1">
    <location>
        <begin position="208"/>
        <end position="225"/>
    </location>
</feature>
<dbReference type="RefSeq" id="XP_069200207.1">
    <property type="nucleotide sequence ID" value="XM_069343539.1"/>
</dbReference>
<feature type="region of interest" description="Disordered" evidence="1">
    <location>
        <begin position="329"/>
        <end position="354"/>
    </location>
</feature>
<organism evidence="2 3">
    <name type="scientific">Neodothiora populina</name>
    <dbReference type="NCBI Taxonomy" id="2781224"/>
    <lineage>
        <taxon>Eukaryota</taxon>
        <taxon>Fungi</taxon>
        <taxon>Dikarya</taxon>
        <taxon>Ascomycota</taxon>
        <taxon>Pezizomycotina</taxon>
        <taxon>Dothideomycetes</taxon>
        <taxon>Dothideomycetidae</taxon>
        <taxon>Dothideales</taxon>
        <taxon>Dothioraceae</taxon>
        <taxon>Neodothiora</taxon>
    </lineage>
</organism>
<accession>A0ABR3PCQ2</accession>
<feature type="region of interest" description="Disordered" evidence="1">
    <location>
        <begin position="86"/>
        <end position="123"/>
    </location>
</feature>
<evidence type="ECO:0000256" key="1">
    <source>
        <dbReference type="SAM" id="MobiDB-lite"/>
    </source>
</evidence>
<dbReference type="PANTHER" id="PTHR42106">
    <property type="entry name" value="CHROMOSOME 10, WHOLE GENOME SHOTGUN SEQUENCE"/>
    <property type="match status" value="1"/>
</dbReference>
<feature type="compositionally biased region" description="Basic residues" evidence="1">
    <location>
        <begin position="272"/>
        <end position="282"/>
    </location>
</feature>
<feature type="region of interest" description="Disordered" evidence="1">
    <location>
        <begin position="272"/>
        <end position="309"/>
    </location>
</feature>